<protein>
    <submittedName>
        <fullName evidence="3">Alcohol dehydrogenase</fullName>
    </submittedName>
</protein>
<evidence type="ECO:0000313" key="3">
    <source>
        <dbReference type="EMBL" id="KIQ06355.1"/>
    </source>
</evidence>
<dbReference type="CDD" id="cd19081">
    <property type="entry name" value="AKR_AKR9C1"/>
    <property type="match status" value="1"/>
</dbReference>
<sequence>MSKRTLGQSGLQVSPIAFGGNVFGWTLDEAQSFAMLDAIVDNGLDFIDTADMYSAWAPGHQGGESESIIGKWLKRSGKRERIVLATKVGMEMGHGGKGLEADYIQKAVEDSLKRLQTDYIDLYQAHQDDADTPLEETLGAFSRLIEQGKVRVIGASNYSGERLREAHQVAQRLGVPSYQSLQPHYNLHERKTYEEELEPVVQELGIGVISYFSLASGFLTGKYRTRDDIAGARAEMVKGYMDERGVTILSALDEVAAARDATPAQIALAWLIARPSITAPIASATSSRQLADLVAATRLHLSADEVTMLNQASAY</sequence>
<dbReference type="SUPFAM" id="SSF51430">
    <property type="entry name" value="NAD(P)-linked oxidoreductase"/>
    <property type="match status" value="1"/>
</dbReference>
<dbReference type="GO" id="GO:0016491">
    <property type="term" value="F:oxidoreductase activity"/>
    <property type="evidence" value="ECO:0007669"/>
    <property type="project" value="UniProtKB-KW"/>
</dbReference>
<organism evidence="3 4">
    <name type="scientific">Pseudomonas fulva</name>
    <dbReference type="NCBI Taxonomy" id="47880"/>
    <lineage>
        <taxon>Bacteria</taxon>
        <taxon>Pseudomonadati</taxon>
        <taxon>Pseudomonadota</taxon>
        <taxon>Gammaproteobacteria</taxon>
        <taxon>Pseudomonadales</taxon>
        <taxon>Pseudomonadaceae</taxon>
        <taxon>Pseudomonas</taxon>
    </lineage>
</organism>
<dbReference type="PANTHER" id="PTHR43364:SF6">
    <property type="entry name" value="OXIDOREDUCTASE-RELATED"/>
    <property type="match status" value="1"/>
</dbReference>
<dbReference type="PANTHER" id="PTHR43364">
    <property type="entry name" value="NADH-SPECIFIC METHYLGLYOXAL REDUCTASE-RELATED"/>
    <property type="match status" value="1"/>
</dbReference>
<reference evidence="3 4" key="1">
    <citation type="submission" date="2014-12" db="EMBL/GenBank/DDBJ databases">
        <title>16Stimator: statistical estimation of ribosomal gene copy numbers from draft genome assemblies.</title>
        <authorList>
            <person name="Perisin M.A."/>
            <person name="Vetter M."/>
            <person name="Gilbert J.A."/>
            <person name="Bergelson J."/>
        </authorList>
    </citation>
    <scope>NUCLEOTIDE SEQUENCE [LARGE SCALE GENOMIC DNA]</scope>
    <source>
        <strain evidence="3 4">MEJ086</strain>
    </source>
</reference>
<dbReference type="PRINTS" id="PR00069">
    <property type="entry name" value="ALDKETRDTASE"/>
</dbReference>
<dbReference type="InterPro" id="IPR023210">
    <property type="entry name" value="NADP_OxRdtase_dom"/>
</dbReference>
<proteinExistence type="predicted"/>
<evidence type="ECO:0000259" key="2">
    <source>
        <dbReference type="Pfam" id="PF00248"/>
    </source>
</evidence>
<dbReference type="Gene3D" id="3.20.20.100">
    <property type="entry name" value="NADP-dependent oxidoreductase domain"/>
    <property type="match status" value="1"/>
</dbReference>
<dbReference type="AlphaFoldDB" id="A0A0D0L5N3"/>
<dbReference type="FunFam" id="3.20.20.100:FF:000004">
    <property type="entry name" value="Oxidoreductase, aldo/keto reductase"/>
    <property type="match status" value="1"/>
</dbReference>
<comment type="caution">
    <text evidence="3">The sequence shown here is derived from an EMBL/GenBank/DDBJ whole genome shotgun (WGS) entry which is preliminary data.</text>
</comment>
<accession>A0A0D0L5N3</accession>
<keyword evidence="1" id="KW-0560">Oxidoreductase</keyword>
<dbReference type="Proteomes" id="UP000032068">
    <property type="component" value="Unassembled WGS sequence"/>
</dbReference>
<evidence type="ECO:0000313" key="4">
    <source>
        <dbReference type="Proteomes" id="UP000032068"/>
    </source>
</evidence>
<dbReference type="OrthoDB" id="9772407at2"/>
<dbReference type="RefSeq" id="WP_042551957.1">
    <property type="nucleotide sequence ID" value="NZ_JXQW01000002.1"/>
</dbReference>
<dbReference type="GO" id="GO:0005829">
    <property type="term" value="C:cytosol"/>
    <property type="evidence" value="ECO:0007669"/>
    <property type="project" value="TreeGrafter"/>
</dbReference>
<dbReference type="InterPro" id="IPR036812">
    <property type="entry name" value="NAD(P)_OxRdtase_dom_sf"/>
</dbReference>
<evidence type="ECO:0000256" key="1">
    <source>
        <dbReference type="ARBA" id="ARBA00023002"/>
    </source>
</evidence>
<dbReference type="Pfam" id="PF00248">
    <property type="entry name" value="Aldo_ket_red"/>
    <property type="match status" value="1"/>
</dbReference>
<gene>
    <name evidence="3" type="ORF">RU08_01185</name>
</gene>
<dbReference type="EMBL" id="JXQW01000002">
    <property type="protein sequence ID" value="KIQ06355.1"/>
    <property type="molecule type" value="Genomic_DNA"/>
</dbReference>
<name>A0A0D0L5N3_9PSED</name>
<dbReference type="InterPro" id="IPR020471">
    <property type="entry name" value="AKR"/>
</dbReference>
<feature type="domain" description="NADP-dependent oxidoreductase" evidence="2">
    <location>
        <begin position="15"/>
        <end position="312"/>
    </location>
</feature>
<dbReference type="InterPro" id="IPR050523">
    <property type="entry name" value="AKR_Detox_Biosynth"/>
</dbReference>